<dbReference type="AlphaFoldDB" id="A0A1T3DLL3"/>
<dbReference type="SUPFAM" id="SSF56935">
    <property type="entry name" value="Porins"/>
    <property type="match status" value="1"/>
</dbReference>
<dbReference type="InterPro" id="IPR023997">
    <property type="entry name" value="TonB-dep_OMP_SusC/RagA_CS"/>
</dbReference>
<comment type="subcellular location">
    <subcellularLocation>
        <location evidence="1 7">Cell outer membrane</location>
        <topology evidence="1 7">Multi-pass membrane protein</topology>
    </subcellularLocation>
</comment>
<evidence type="ECO:0000256" key="2">
    <source>
        <dbReference type="ARBA" id="ARBA00022448"/>
    </source>
</evidence>
<evidence type="ECO:0000256" key="7">
    <source>
        <dbReference type="PROSITE-ProRule" id="PRU01360"/>
    </source>
</evidence>
<evidence type="ECO:0000259" key="8">
    <source>
        <dbReference type="Pfam" id="PF07715"/>
    </source>
</evidence>
<dbReference type="InterPro" id="IPR023996">
    <property type="entry name" value="TonB-dep_OMP_SusC/RagA"/>
</dbReference>
<dbReference type="Pfam" id="PF07715">
    <property type="entry name" value="Plug"/>
    <property type="match status" value="1"/>
</dbReference>
<dbReference type="Proteomes" id="UP000189738">
    <property type="component" value="Chromosome"/>
</dbReference>
<evidence type="ECO:0000313" key="10">
    <source>
        <dbReference type="EMBL" id="OPB47764.1"/>
    </source>
</evidence>
<dbReference type="EMBL" id="CP014339">
    <property type="protein sequence ID" value="AQX49677.1"/>
    <property type="molecule type" value="Genomic_DNA"/>
</dbReference>
<organism evidence="10">
    <name type="scientific">Elizabethkingia anophelis</name>
    <dbReference type="NCBI Taxonomy" id="1117645"/>
    <lineage>
        <taxon>Bacteria</taxon>
        <taxon>Pseudomonadati</taxon>
        <taxon>Bacteroidota</taxon>
        <taxon>Flavobacteriia</taxon>
        <taxon>Flavobacteriales</taxon>
        <taxon>Weeksellaceae</taxon>
        <taxon>Elizabethkingia</taxon>
    </lineage>
</organism>
<protein>
    <submittedName>
        <fullName evidence="10">SusC/RagA family TonB-linked outer membrane protein</fullName>
    </submittedName>
</protein>
<proteinExistence type="inferred from homology"/>
<comment type="similarity">
    <text evidence="7">Belongs to the TonB-dependent receptor family.</text>
</comment>
<dbReference type="InterPro" id="IPR037066">
    <property type="entry name" value="Plug_dom_sf"/>
</dbReference>
<dbReference type="PROSITE" id="PS52016">
    <property type="entry name" value="TONB_DEPENDENT_REC_3"/>
    <property type="match status" value="1"/>
</dbReference>
<keyword evidence="4 7" id="KW-0812">Transmembrane</keyword>
<keyword evidence="2 7" id="KW-0813">Transport</keyword>
<dbReference type="InterPro" id="IPR012910">
    <property type="entry name" value="Plug_dom"/>
</dbReference>
<reference evidence="10" key="2">
    <citation type="submission" date="2016-06" db="EMBL/GenBank/DDBJ databases">
        <authorList>
            <person name="Nicholson A.C."/>
        </authorList>
    </citation>
    <scope>NUCLEOTIDE SEQUENCE [LARGE SCALE GENOMIC DNA]</scope>
    <source>
        <strain evidence="10">E6809</strain>
    </source>
</reference>
<dbReference type="InterPro" id="IPR039426">
    <property type="entry name" value="TonB-dep_rcpt-like"/>
</dbReference>
<name>A0A1T3DLL3_9FLAO</name>
<dbReference type="RefSeq" id="WP_035590958.1">
    <property type="nucleotide sequence ID" value="NZ_BQKS01000002.1"/>
</dbReference>
<evidence type="ECO:0000313" key="11">
    <source>
        <dbReference type="Proteomes" id="UP000189738"/>
    </source>
</evidence>
<keyword evidence="3 7" id="KW-1134">Transmembrane beta strand</keyword>
<dbReference type="Gene3D" id="2.40.170.20">
    <property type="entry name" value="TonB-dependent receptor, beta-barrel domain"/>
    <property type="match status" value="1"/>
</dbReference>
<evidence type="ECO:0000256" key="4">
    <source>
        <dbReference type="ARBA" id="ARBA00022692"/>
    </source>
</evidence>
<dbReference type="Gene3D" id="2.170.130.10">
    <property type="entry name" value="TonB-dependent receptor, plug domain"/>
    <property type="match status" value="1"/>
</dbReference>
<accession>A0A1T3DLL3</accession>
<evidence type="ECO:0000256" key="3">
    <source>
        <dbReference type="ARBA" id="ARBA00022452"/>
    </source>
</evidence>
<dbReference type="NCBIfam" id="TIGR04056">
    <property type="entry name" value="OMP_RagA_SusC"/>
    <property type="match status" value="1"/>
</dbReference>
<evidence type="ECO:0000256" key="6">
    <source>
        <dbReference type="ARBA" id="ARBA00023237"/>
    </source>
</evidence>
<evidence type="ECO:0000256" key="5">
    <source>
        <dbReference type="ARBA" id="ARBA00023136"/>
    </source>
</evidence>
<evidence type="ECO:0000256" key="1">
    <source>
        <dbReference type="ARBA" id="ARBA00004571"/>
    </source>
</evidence>
<evidence type="ECO:0000313" key="9">
    <source>
        <dbReference type="EMBL" id="AQX49677.1"/>
    </source>
</evidence>
<gene>
    <name evidence="9" type="ORF">AYC66_02865</name>
    <name evidence="10" type="ORF">BAY09_06880</name>
</gene>
<dbReference type="InterPro" id="IPR036942">
    <property type="entry name" value="Beta-barrel_TonB_sf"/>
</dbReference>
<reference evidence="9 11" key="1">
    <citation type="submission" date="2016-02" db="EMBL/GenBank/DDBJ databases">
        <authorList>
            <person name="Nicholson A.C."/>
            <person name="Humrighouse B.W."/>
            <person name="Loparev V."/>
            <person name="Emery B."/>
            <person name="Graziano J."/>
            <person name="McQuiston J.R."/>
        </authorList>
    </citation>
    <scope>NUCLEOTIDE SEQUENCE [LARGE SCALE GENOMIC DNA]</scope>
    <source>
        <strain evidence="9 11">E6809</strain>
    </source>
</reference>
<dbReference type="NCBIfam" id="TIGR04057">
    <property type="entry name" value="SusC_RagA_signa"/>
    <property type="match status" value="1"/>
</dbReference>
<dbReference type="EMBL" id="MAHS01000012">
    <property type="protein sequence ID" value="OPB47764.1"/>
    <property type="molecule type" value="Genomic_DNA"/>
</dbReference>
<keyword evidence="5 7" id="KW-0472">Membrane</keyword>
<dbReference type="GO" id="GO:0009279">
    <property type="term" value="C:cell outer membrane"/>
    <property type="evidence" value="ECO:0007669"/>
    <property type="project" value="UniProtKB-SubCell"/>
</dbReference>
<sequence>MMTQVKNIGKIGVCFFLMSGMVHAQKKKDSLNEKKIDEVVVVGYKKQRKETLTTSVSSVNGDQLKDVASPNFQNALQGKLPGVTVAISSGKPGSSPTIRVRGITSLSGANDPLYVVDGVIVHGGADVPPEQIESITVLKDTAATSLYGSRGAAGVIVITTKSGKGSSIGININNTYNFFNSGKFKVMNTQQQKERFMEFANNGANLSDILSKVSGGTITDLDQIKDDYNWYDASTQVGEVLDTNLSFSKSKEGSKTYLVAGYYSEKGTIKGYKFDRLSARFNHEAQINDWFKVSPKLFFKYDMVDDREYSLFDSAMKMPWDNPYFSNGKLKNVIDNPDIVWFSRDRNNYLYDRDLYYSKNNTFQGQGNLDFEVKLTKNLRFVSINGLTYYNYDDFSYTDPAAFGGRAPDIKGTTSSSNAIRWTKYTNQMLKYDNEWGNHRFNALVAYEYQDYMYKSFYAGTKKIIPGMEILGGAEANGIPSGAKNEYGFRSFLSNFDYSYADRYLLQGSVRTDESSKFTPAYSRGWFWGVSAGWNLHNESFYGNLSNTINKLKIRASYGTQGNTPYEGVLGDAALYGTYNMLSRSNYRDEVALITWTLANNTLKWETVKQGNIGLDASLFKNRVNITFDWYNKDTHDLITTVPLSYLTGFDTKLSNIGVLRNRGFEIAVDADIVRNQDWTWNIAANFSMNRARFISLYLNNQITGNYIRTEGERYLTYRLKEWAGVDAATGNPLWYKVNADGSKETVTDWNKATYQVLDKTRLPDFNAGVTTSLSYKGFTLSANVYFSVGGYVYNSERSLMDSDGIYPFYNQMVFNGDWIRWKKGDPDGTNNRATHPSLIYNDGRRSNQPSTRYLEDGTFIKIRNISLTYNIPKNFLPGNMFKSAKVTMSLDNFFRFTKFSGMDPEAGMTEDSYYKYPVPKSFSMGMNLSF</sequence>
<keyword evidence="6 7" id="KW-0998">Cell outer membrane</keyword>
<feature type="domain" description="TonB-dependent receptor plug" evidence="8">
    <location>
        <begin position="49"/>
        <end position="155"/>
    </location>
</feature>